<evidence type="ECO:0000256" key="1">
    <source>
        <dbReference type="SAM" id="Phobius"/>
    </source>
</evidence>
<keyword evidence="1" id="KW-1133">Transmembrane helix</keyword>
<evidence type="ECO:0000256" key="2">
    <source>
        <dbReference type="SAM" id="SignalP"/>
    </source>
</evidence>
<feature type="signal peptide" evidence="2">
    <location>
        <begin position="1"/>
        <end position="24"/>
    </location>
</feature>
<dbReference type="KEGG" id="ngr:NAEGRDRAFT_64619"/>
<dbReference type="VEuPathDB" id="AmoebaDB:NAEGRDRAFT_64619"/>
<protein>
    <submittedName>
        <fullName evidence="3">Predicted protein</fullName>
    </submittedName>
</protein>
<reference evidence="3 4" key="1">
    <citation type="journal article" date="2010" name="Cell">
        <title>The genome of Naegleria gruberi illuminates early eukaryotic versatility.</title>
        <authorList>
            <person name="Fritz-Laylin L.K."/>
            <person name="Prochnik S.E."/>
            <person name="Ginger M.L."/>
            <person name="Dacks J.B."/>
            <person name="Carpenter M.L."/>
            <person name="Field M.C."/>
            <person name="Kuo A."/>
            <person name="Paredez A."/>
            <person name="Chapman J."/>
            <person name="Pham J."/>
            <person name="Shu S."/>
            <person name="Neupane R."/>
            <person name="Cipriano M."/>
            <person name="Mancuso J."/>
            <person name="Tu H."/>
            <person name="Salamov A."/>
            <person name="Lindquist E."/>
            <person name="Shapiro H."/>
            <person name="Lucas S."/>
            <person name="Grigoriev I.V."/>
            <person name="Cande W.Z."/>
            <person name="Fulton C."/>
            <person name="Rokhsar D.S."/>
            <person name="Dawson S.C."/>
        </authorList>
    </citation>
    <scope>NUCLEOTIDE SEQUENCE [LARGE SCALE GENOMIC DNA]</scope>
    <source>
        <strain evidence="3 4">NEG-M</strain>
    </source>
</reference>
<dbReference type="Proteomes" id="UP000006671">
    <property type="component" value="Unassembled WGS sequence"/>
</dbReference>
<keyword evidence="1" id="KW-0472">Membrane</keyword>
<dbReference type="InParanoid" id="D2V703"/>
<evidence type="ECO:0000313" key="3">
    <source>
        <dbReference type="EMBL" id="EFC47289.1"/>
    </source>
</evidence>
<keyword evidence="4" id="KW-1185">Reference proteome</keyword>
<dbReference type="EMBL" id="GG738855">
    <property type="protein sequence ID" value="EFC47289.1"/>
    <property type="molecule type" value="Genomic_DNA"/>
</dbReference>
<sequence length="278" mass="30921">MNFNVGGRTIMMAVLFMMATFILTSPINCEANYAIGSLTSVVEVTDDCYVNIVESFIVTNNQVDKEVGYFSRFISNVEGNVDIVARSVIATSITKKIVNTTIVKSGQYYEIAVYLDTPISKAGSDAFTLNYQMSGPLVAQETVDSVKIDFTGPITIFPKKVTIQFTDNVKHLHGYRQFTATSNTIDEAIISEKSISWEYNYAANPWVKVSFPALATFDLCRTLPPEPLVSLNVVNLILIITLLVIQVFMVAFLCFSHFKRPKYSNMTMEPSTPATTFN</sequence>
<evidence type="ECO:0000313" key="4">
    <source>
        <dbReference type="Proteomes" id="UP000006671"/>
    </source>
</evidence>
<feature type="chain" id="PRO_5003037897" evidence="2">
    <location>
        <begin position="25"/>
        <end position="278"/>
    </location>
</feature>
<dbReference type="GeneID" id="8860405"/>
<feature type="transmembrane region" description="Helical" evidence="1">
    <location>
        <begin position="233"/>
        <end position="258"/>
    </location>
</feature>
<dbReference type="AlphaFoldDB" id="D2V703"/>
<dbReference type="RefSeq" id="XP_002680033.1">
    <property type="nucleotide sequence ID" value="XM_002679987.1"/>
</dbReference>
<accession>D2V703</accession>
<proteinExistence type="predicted"/>
<name>D2V703_NAEGR</name>
<organism evidence="4">
    <name type="scientific">Naegleria gruberi</name>
    <name type="common">Amoeba</name>
    <dbReference type="NCBI Taxonomy" id="5762"/>
    <lineage>
        <taxon>Eukaryota</taxon>
        <taxon>Discoba</taxon>
        <taxon>Heterolobosea</taxon>
        <taxon>Tetramitia</taxon>
        <taxon>Eutetramitia</taxon>
        <taxon>Vahlkampfiidae</taxon>
        <taxon>Naegleria</taxon>
    </lineage>
</organism>
<keyword evidence="2" id="KW-0732">Signal</keyword>
<gene>
    <name evidence="3" type="ORF">NAEGRDRAFT_64619</name>
</gene>
<keyword evidence="1" id="KW-0812">Transmembrane</keyword>